<comment type="similarity">
    <text evidence="2 3">Belongs to the glutamine synthetase family.</text>
</comment>
<dbReference type="PROSITE" id="PS51987">
    <property type="entry name" value="GS_CATALYTIC"/>
    <property type="match status" value="1"/>
</dbReference>
<feature type="domain" description="GS catalytic" evidence="4">
    <location>
        <begin position="119"/>
        <end position="452"/>
    </location>
</feature>
<dbReference type="SMART" id="SM01230">
    <property type="entry name" value="Gln-synt_C"/>
    <property type="match status" value="1"/>
</dbReference>
<name>A0A1H1XSA2_9GAMM</name>
<accession>A0A1H1XSA2</accession>
<dbReference type="PANTHER" id="PTHR43785:SF12">
    <property type="entry name" value="TYPE-1 GLUTAMINE SYNTHETASE 2"/>
    <property type="match status" value="1"/>
</dbReference>
<organism evidence="5 6">
    <name type="scientific">Halopseudomonas xinjiangensis</name>
    <dbReference type="NCBI Taxonomy" id="487184"/>
    <lineage>
        <taxon>Bacteria</taxon>
        <taxon>Pseudomonadati</taxon>
        <taxon>Pseudomonadota</taxon>
        <taxon>Gammaproteobacteria</taxon>
        <taxon>Pseudomonadales</taxon>
        <taxon>Pseudomonadaceae</taxon>
        <taxon>Halopseudomonas</taxon>
    </lineage>
</organism>
<dbReference type="SUPFAM" id="SSF55931">
    <property type="entry name" value="Glutamine synthetase/guanido kinase"/>
    <property type="match status" value="1"/>
</dbReference>
<dbReference type="Pfam" id="PF00120">
    <property type="entry name" value="Gln-synt_C"/>
    <property type="match status" value="1"/>
</dbReference>
<dbReference type="GO" id="GO:0006598">
    <property type="term" value="P:polyamine catabolic process"/>
    <property type="evidence" value="ECO:0007669"/>
    <property type="project" value="TreeGrafter"/>
</dbReference>
<dbReference type="PANTHER" id="PTHR43785">
    <property type="entry name" value="GAMMA-GLUTAMYLPUTRESCINE SYNTHETASE"/>
    <property type="match status" value="1"/>
</dbReference>
<dbReference type="STRING" id="487184.SAMN05216421_2937"/>
<evidence type="ECO:0000259" key="4">
    <source>
        <dbReference type="PROSITE" id="PS51987"/>
    </source>
</evidence>
<gene>
    <name evidence="5" type="ORF">SAMN05216421_2937</name>
</gene>
<dbReference type="EMBL" id="LT629736">
    <property type="protein sequence ID" value="SDT11749.1"/>
    <property type="molecule type" value="Genomic_DNA"/>
</dbReference>
<proteinExistence type="inferred from homology"/>
<dbReference type="Proteomes" id="UP000243207">
    <property type="component" value="Chromosome I"/>
</dbReference>
<dbReference type="GO" id="GO:0006542">
    <property type="term" value="P:glutamine biosynthetic process"/>
    <property type="evidence" value="ECO:0007669"/>
    <property type="project" value="InterPro"/>
</dbReference>
<dbReference type="SUPFAM" id="SSF54368">
    <property type="entry name" value="Glutamine synthetase, N-terminal domain"/>
    <property type="match status" value="1"/>
</dbReference>
<protein>
    <submittedName>
        <fullName evidence="5">Glutamate--putrescine ligase</fullName>
    </submittedName>
</protein>
<dbReference type="OrthoDB" id="9789509at2"/>
<dbReference type="Gene3D" id="3.30.590.10">
    <property type="entry name" value="Glutamine synthetase/guanido kinase, catalytic domain"/>
    <property type="match status" value="1"/>
</dbReference>
<dbReference type="RefSeq" id="WP_093396238.1">
    <property type="nucleotide sequence ID" value="NZ_LT629736.1"/>
</dbReference>
<evidence type="ECO:0000313" key="5">
    <source>
        <dbReference type="EMBL" id="SDT11749.1"/>
    </source>
</evidence>
<evidence type="ECO:0000256" key="2">
    <source>
        <dbReference type="PROSITE-ProRule" id="PRU01331"/>
    </source>
</evidence>
<dbReference type="InterPro" id="IPR008146">
    <property type="entry name" value="Gln_synth_cat_dom"/>
</dbReference>
<dbReference type="AlphaFoldDB" id="A0A1H1XSA2"/>
<keyword evidence="1 5" id="KW-0436">Ligase</keyword>
<dbReference type="InterPro" id="IPR036651">
    <property type="entry name" value="Gln_synt_N_sf"/>
</dbReference>
<evidence type="ECO:0000256" key="1">
    <source>
        <dbReference type="ARBA" id="ARBA00022598"/>
    </source>
</evidence>
<evidence type="ECO:0000313" key="6">
    <source>
        <dbReference type="Proteomes" id="UP000243207"/>
    </source>
</evidence>
<keyword evidence="6" id="KW-1185">Reference proteome</keyword>
<dbReference type="InterPro" id="IPR014746">
    <property type="entry name" value="Gln_synth/guanido_kin_cat_dom"/>
</dbReference>
<evidence type="ECO:0000256" key="3">
    <source>
        <dbReference type="RuleBase" id="RU000384"/>
    </source>
</evidence>
<sequence>MYRAAIEELDVFLSTHPNITTFQLLLCDSGGVLRGKHLRREEMRALYEHGRALPSSLMGLTLRGEDVEETGLVWDVGDADGIAFPVTGSLRLVPWLTDTAQVQVMLDTEQGGFGRHADPRALLMDVIAELQSDGLHPVMAGELEFYLLEEDEDGRVLPARLTNGRRPQDPGVYGIDELEGAMPFLDALYSACEVQGVPARTAISEYGCGQLEITLEHRSCALQAMDETMLYKRLIKAVAAQQGLIACFMAKPFAGLVGNGFHLHISLADEKGNNLFASDEPEGTPLLRHSIAGLQASLADSMALFCPNANSYRRFQSHSYAPVAPTWGVNNRTVAFRVPLGPPFSRHVEHRICGADANPYLAAAAVLAGMHLGIRQRLDAGPAIVGNGYAQAGQAMSLDWHSALERLAESEWARNMLGARFLDIFLAVKRAEYRQFMGEVGQQDYDWYLHRA</sequence>
<dbReference type="GO" id="GO:0004356">
    <property type="term" value="F:glutamine synthetase activity"/>
    <property type="evidence" value="ECO:0007669"/>
    <property type="project" value="InterPro"/>
</dbReference>
<reference evidence="6" key="1">
    <citation type="submission" date="2016-10" db="EMBL/GenBank/DDBJ databases">
        <authorList>
            <person name="Varghese N."/>
            <person name="Submissions S."/>
        </authorList>
    </citation>
    <scope>NUCLEOTIDE SEQUENCE [LARGE SCALE GENOMIC DNA]</scope>
    <source>
        <strain evidence="6">NRRL B-51270</strain>
    </source>
</reference>